<name>A0A9D3MEQ5_ANGAN</name>
<keyword evidence="3 9" id="KW-0145">Chemotaxis</keyword>
<reference evidence="11" key="1">
    <citation type="submission" date="2021-01" db="EMBL/GenBank/DDBJ databases">
        <title>A chromosome-scale assembly of European eel, Anguilla anguilla.</title>
        <authorList>
            <person name="Henkel C."/>
            <person name="Jong-Raadsen S.A."/>
            <person name="Dufour S."/>
            <person name="Weltzien F.-A."/>
            <person name="Palstra A.P."/>
            <person name="Pelster B."/>
            <person name="Spaink H.P."/>
            <person name="Van Den Thillart G.E."/>
            <person name="Jansen H."/>
            <person name="Zahm M."/>
            <person name="Klopp C."/>
            <person name="Cedric C."/>
            <person name="Louis A."/>
            <person name="Berthelot C."/>
            <person name="Parey E."/>
            <person name="Roest Crollius H."/>
            <person name="Montfort J."/>
            <person name="Robinson-Rechavi M."/>
            <person name="Bucao C."/>
            <person name="Bouchez O."/>
            <person name="Gislard M."/>
            <person name="Lluch J."/>
            <person name="Milhes M."/>
            <person name="Lampietro C."/>
            <person name="Lopez Roques C."/>
            <person name="Donnadieu C."/>
            <person name="Braasch I."/>
            <person name="Desvignes T."/>
            <person name="Postlethwait J."/>
            <person name="Bobe J."/>
            <person name="Guiguen Y."/>
            <person name="Dirks R."/>
        </authorList>
    </citation>
    <scope>NUCLEOTIDE SEQUENCE</scope>
    <source>
        <strain evidence="11">Tag_6206</strain>
        <tissue evidence="11">Liver</tissue>
    </source>
</reference>
<dbReference type="GO" id="GO:0006955">
    <property type="term" value="P:immune response"/>
    <property type="evidence" value="ECO:0007669"/>
    <property type="project" value="InterPro"/>
</dbReference>
<keyword evidence="5 9" id="KW-0964">Secreted</keyword>
<feature type="domain" description="Chemokine interleukin-8-like" evidence="10">
    <location>
        <begin position="25"/>
        <end position="85"/>
    </location>
</feature>
<dbReference type="AlphaFoldDB" id="A0A9D3MEQ5"/>
<dbReference type="Pfam" id="PF00048">
    <property type="entry name" value="IL8"/>
    <property type="match status" value="1"/>
</dbReference>
<evidence type="ECO:0000256" key="2">
    <source>
        <dbReference type="ARBA" id="ARBA00010868"/>
    </source>
</evidence>
<keyword evidence="8" id="KW-0395">Inflammatory response</keyword>
<keyword evidence="7" id="KW-1015">Disulfide bond</keyword>
<feature type="chain" id="PRO_5039760618" description="C-C motif chemokine" evidence="9">
    <location>
        <begin position="25"/>
        <end position="95"/>
    </location>
</feature>
<evidence type="ECO:0000256" key="3">
    <source>
        <dbReference type="ARBA" id="ARBA00022500"/>
    </source>
</evidence>
<evidence type="ECO:0000256" key="1">
    <source>
        <dbReference type="ARBA" id="ARBA00004613"/>
    </source>
</evidence>
<evidence type="ECO:0000256" key="7">
    <source>
        <dbReference type="ARBA" id="ARBA00023157"/>
    </source>
</evidence>
<keyword evidence="12" id="KW-1185">Reference proteome</keyword>
<evidence type="ECO:0000256" key="8">
    <source>
        <dbReference type="ARBA" id="ARBA00023198"/>
    </source>
</evidence>
<proteinExistence type="inferred from homology"/>
<keyword evidence="4 9" id="KW-0202">Cytokine</keyword>
<comment type="subcellular location">
    <subcellularLocation>
        <location evidence="1 9">Secreted</location>
    </subcellularLocation>
</comment>
<dbReference type="SMART" id="SM00199">
    <property type="entry name" value="SCY"/>
    <property type="match status" value="1"/>
</dbReference>
<keyword evidence="6 9" id="KW-0732">Signal</keyword>
<dbReference type="GO" id="GO:0006954">
    <property type="term" value="P:inflammatory response"/>
    <property type="evidence" value="ECO:0007669"/>
    <property type="project" value="UniProtKB-KW"/>
</dbReference>
<dbReference type="GO" id="GO:0008009">
    <property type="term" value="F:chemokine activity"/>
    <property type="evidence" value="ECO:0007669"/>
    <property type="project" value="InterPro"/>
</dbReference>
<dbReference type="PROSITE" id="PS00472">
    <property type="entry name" value="SMALL_CYTOKINES_CC"/>
    <property type="match status" value="1"/>
</dbReference>
<accession>A0A9D3MEQ5</accession>
<organism evidence="11 12">
    <name type="scientific">Anguilla anguilla</name>
    <name type="common">European freshwater eel</name>
    <name type="synonym">Muraena anguilla</name>
    <dbReference type="NCBI Taxonomy" id="7936"/>
    <lineage>
        <taxon>Eukaryota</taxon>
        <taxon>Metazoa</taxon>
        <taxon>Chordata</taxon>
        <taxon>Craniata</taxon>
        <taxon>Vertebrata</taxon>
        <taxon>Euteleostomi</taxon>
        <taxon>Actinopterygii</taxon>
        <taxon>Neopterygii</taxon>
        <taxon>Teleostei</taxon>
        <taxon>Anguilliformes</taxon>
        <taxon>Anguillidae</taxon>
        <taxon>Anguilla</taxon>
    </lineage>
</organism>
<gene>
    <name evidence="11" type="ORF">ANANG_G00124550</name>
</gene>
<comment type="caution">
    <text evidence="11">The sequence shown here is derived from an EMBL/GenBank/DDBJ whole genome shotgun (WGS) entry which is preliminary data.</text>
</comment>
<evidence type="ECO:0000313" key="11">
    <source>
        <dbReference type="EMBL" id="KAG5847299.1"/>
    </source>
</evidence>
<evidence type="ECO:0000313" key="12">
    <source>
        <dbReference type="Proteomes" id="UP001044222"/>
    </source>
</evidence>
<dbReference type="SUPFAM" id="SSF54117">
    <property type="entry name" value="Interleukin 8-like chemokines"/>
    <property type="match status" value="1"/>
</dbReference>
<dbReference type="PANTHER" id="PTHR12015:SF190">
    <property type="entry name" value="C-C MOTIF CHEMOKINE"/>
    <property type="match status" value="1"/>
</dbReference>
<dbReference type="InterPro" id="IPR000827">
    <property type="entry name" value="Chemokine_CC_CS"/>
</dbReference>
<dbReference type="InterPro" id="IPR036048">
    <property type="entry name" value="Interleukin_8-like_sf"/>
</dbReference>
<dbReference type="Gene3D" id="2.40.50.40">
    <property type="match status" value="1"/>
</dbReference>
<evidence type="ECO:0000256" key="6">
    <source>
        <dbReference type="ARBA" id="ARBA00022729"/>
    </source>
</evidence>
<protein>
    <recommendedName>
        <fullName evidence="9">C-C motif chemokine</fullName>
    </recommendedName>
</protein>
<comment type="similarity">
    <text evidence="2 9">Belongs to the intercrine beta (chemokine CC) family.</text>
</comment>
<dbReference type="InterPro" id="IPR001811">
    <property type="entry name" value="Chemokine_IL8-like_dom"/>
</dbReference>
<dbReference type="PANTHER" id="PTHR12015">
    <property type="entry name" value="SMALL INDUCIBLE CYTOKINE A"/>
    <property type="match status" value="1"/>
</dbReference>
<feature type="signal peptide" evidence="9">
    <location>
        <begin position="1"/>
        <end position="24"/>
    </location>
</feature>
<evidence type="ECO:0000256" key="5">
    <source>
        <dbReference type="ARBA" id="ARBA00022525"/>
    </source>
</evidence>
<sequence length="95" mass="10814">MAQFNLSTVCLLLLLSLSLFAVQANTACCTTYSHSELELKYIKGFSIQDNRGRCHINAVIFHTIKGRKVCADPTKAWVIERIQQLRNKVQKMTKN</sequence>
<dbReference type="GO" id="GO:0005615">
    <property type="term" value="C:extracellular space"/>
    <property type="evidence" value="ECO:0007669"/>
    <property type="project" value="UniProtKB-KW"/>
</dbReference>
<evidence type="ECO:0000256" key="4">
    <source>
        <dbReference type="ARBA" id="ARBA00022514"/>
    </source>
</evidence>
<dbReference type="Proteomes" id="UP001044222">
    <property type="component" value="Chromosome 6"/>
</dbReference>
<dbReference type="EMBL" id="JAFIRN010000006">
    <property type="protein sequence ID" value="KAG5847299.1"/>
    <property type="molecule type" value="Genomic_DNA"/>
</dbReference>
<dbReference type="FunFam" id="2.40.50.40:FF:000012">
    <property type="entry name" value="C-C motif chemokine"/>
    <property type="match status" value="1"/>
</dbReference>
<evidence type="ECO:0000256" key="9">
    <source>
        <dbReference type="RuleBase" id="RU361150"/>
    </source>
</evidence>
<dbReference type="InterPro" id="IPR039809">
    <property type="entry name" value="Chemokine_b/g/d"/>
</dbReference>
<evidence type="ECO:0000259" key="10">
    <source>
        <dbReference type="SMART" id="SM00199"/>
    </source>
</evidence>